<evidence type="ECO:0000256" key="4">
    <source>
        <dbReference type="ARBA" id="ARBA00022723"/>
    </source>
</evidence>
<evidence type="ECO:0000256" key="3">
    <source>
        <dbReference type="ARBA" id="ARBA00022722"/>
    </source>
</evidence>
<dbReference type="Proteomes" id="UP001455088">
    <property type="component" value="Unassembled WGS sequence"/>
</dbReference>
<dbReference type="Pfam" id="PF01850">
    <property type="entry name" value="PIN"/>
    <property type="match status" value="1"/>
</dbReference>
<sequence>MKYLLDTNVFREVGKSGGHADVIAWASTVDDSAFYLSSLTVLETWKGIERLRKSKPEKAAAIEGRVQALFDDFKERIVDVTPDVAREWGQLLAQSEKHFSDTGLAATAKVNAMVLVTRNIKHVKGRNVHVLDPFVKCAQISVV</sequence>
<dbReference type="PANTHER" id="PTHR33653:SF1">
    <property type="entry name" value="RIBONUCLEASE VAPC2"/>
    <property type="match status" value="1"/>
</dbReference>
<evidence type="ECO:0000313" key="10">
    <source>
        <dbReference type="Proteomes" id="UP001455088"/>
    </source>
</evidence>
<evidence type="ECO:0000256" key="2">
    <source>
        <dbReference type="ARBA" id="ARBA00022649"/>
    </source>
</evidence>
<keyword evidence="6" id="KW-0460">Magnesium</keyword>
<comment type="cofactor">
    <cofactor evidence="1">
        <name>Mg(2+)</name>
        <dbReference type="ChEBI" id="CHEBI:18420"/>
    </cofactor>
</comment>
<feature type="domain" description="PIN" evidence="8">
    <location>
        <begin position="3"/>
        <end position="120"/>
    </location>
</feature>
<keyword evidence="4" id="KW-0479">Metal-binding</keyword>
<evidence type="ECO:0000259" key="8">
    <source>
        <dbReference type="Pfam" id="PF01850"/>
    </source>
</evidence>
<dbReference type="InterPro" id="IPR002716">
    <property type="entry name" value="PIN_dom"/>
</dbReference>
<dbReference type="InterPro" id="IPR050556">
    <property type="entry name" value="Type_II_TA_system_RNase"/>
</dbReference>
<proteinExistence type="inferred from homology"/>
<keyword evidence="10" id="KW-1185">Reference proteome</keyword>
<reference evidence="9 10" key="1">
    <citation type="submission" date="2024-04" db="EMBL/GenBank/DDBJ databases">
        <title>Bacterial endophytes with biocontrol capabilities against important plant pathogens.</title>
        <authorList>
            <person name="Alayande K.A."/>
        </authorList>
    </citation>
    <scope>NUCLEOTIDE SEQUENCE [LARGE SCALE GENOMIC DNA]</scope>
    <source>
        <strain evidence="9 10">KV22</strain>
    </source>
</reference>
<organism evidence="9 10">
    <name type="scientific">Stenotrophomonas bentonitica</name>
    <dbReference type="NCBI Taxonomy" id="1450134"/>
    <lineage>
        <taxon>Bacteria</taxon>
        <taxon>Pseudomonadati</taxon>
        <taxon>Pseudomonadota</taxon>
        <taxon>Gammaproteobacteria</taxon>
        <taxon>Lysobacterales</taxon>
        <taxon>Lysobacteraceae</taxon>
        <taxon>Stenotrophomonas</taxon>
    </lineage>
</organism>
<gene>
    <name evidence="9" type="ORF">AAE039_15450</name>
</gene>
<dbReference type="RefSeq" id="WP_050559871.1">
    <property type="nucleotide sequence ID" value="NZ_JBBYHY010000008.1"/>
</dbReference>
<evidence type="ECO:0000256" key="6">
    <source>
        <dbReference type="ARBA" id="ARBA00022842"/>
    </source>
</evidence>
<protein>
    <submittedName>
        <fullName evidence="9">Type II toxin-antitoxin system VapC family toxin</fullName>
    </submittedName>
</protein>
<keyword evidence="2" id="KW-1277">Toxin-antitoxin system</keyword>
<evidence type="ECO:0000256" key="5">
    <source>
        <dbReference type="ARBA" id="ARBA00022801"/>
    </source>
</evidence>
<evidence type="ECO:0000256" key="7">
    <source>
        <dbReference type="ARBA" id="ARBA00038093"/>
    </source>
</evidence>
<dbReference type="SUPFAM" id="SSF88723">
    <property type="entry name" value="PIN domain-like"/>
    <property type="match status" value="1"/>
</dbReference>
<comment type="caution">
    <text evidence="9">The sequence shown here is derived from an EMBL/GenBank/DDBJ whole genome shotgun (WGS) entry which is preliminary data.</text>
</comment>
<keyword evidence="5" id="KW-0378">Hydrolase</keyword>
<accession>A0ABU9JQ41</accession>
<name>A0ABU9JQ41_9GAMM</name>
<comment type="similarity">
    <text evidence="7">Belongs to the PINc/VapC protein family.</text>
</comment>
<dbReference type="CDD" id="cd18746">
    <property type="entry name" value="PIN_VapC4-5_FitB-like"/>
    <property type="match status" value="1"/>
</dbReference>
<dbReference type="InterPro" id="IPR029060">
    <property type="entry name" value="PIN-like_dom_sf"/>
</dbReference>
<keyword evidence="3" id="KW-0540">Nuclease</keyword>
<evidence type="ECO:0000256" key="1">
    <source>
        <dbReference type="ARBA" id="ARBA00001946"/>
    </source>
</evidence>
<dbReference type="EMBL" id="JBBYHY010000008">
    <property type="protein sequence ID" value="MEL3954954.1"/>
    <property type="molecule type" value="Genomic_DNA"/>
</dbReference>
<evidence type="ECO:0000313" key="9">
    <source>
        <dbReference type="EMBL" id="MEL3954954.1"/>
    </source>
</evidence>
<dbReference type="PANTHER" id="PTHR33653">
    <property type="entry name" value="RIBONUCLEASE VAPC2"/>
    <property type="match status" value="1"/>
</dbReference>
<dbReference type="Gene3D" id="3.40.50.1010">
    <property type="entry name" value="5'-nuclease"/>
    <property type="match status" value="1"/>
</dbReference>